<dbReference type="OrthoDB" id="2926278at2759"/>
<keyword evidence="4" id="KW-1185">Reference proteome</keyword>
<name>A0A8H5G3S1_9AGAR</name>
<evidence type="ECO:0000259" key="2">
    <source>
        <dbReference type="PROSITE" id="PS50837"/>
    </source>
</evidence>
<feature type="domain" description="NACHT" evidence="2">
    <location>
        <begin position="91"/>
        <end position="244"/>
    </location>
</feature>
<dbReference type="Pfam" id="PF24883">
    <property type="entry name" value="NPHP3_N"/>
    <property type="match status" value="1"/>
</dbReference>
<evidence type="ECO:0000313" key="4">
    <source>
        <dbReference type="Proteomes" id="UP000559027"/>
    </source>
</evidence>
<dbReference type="EMBL" id="JAACJO010000005">
    <property type="protein sequence ID" value="KAF5357859.1"/>
    <property type="molecule type" value="Genomic_DNA"/>
</dbReference>
<dbReference type="AlphaFoldDB" id="A0A8H5G3S1"/>
<organism evidence="3 4">
    <name type="scientific">Leucocoprinus leucothites</name>
    <dbReference type="NCBI Taxonomy" id="201217"/>
    <lineage>
        <taxon>Eukaryota</taxon>
        <taxon>Fungi</taxon>
        <taxon>Dikarya</taxon>
        <taxon>Basidiomycota</taxon>
        <taxon>Agaricomycotina</taxon>
        <taxon>Agaricomycetes</taxon>
        <taxon>Agaricomycetidae</taxon>
        <taxon>Agaricales</taxon>
        <taxon>Agaricineae</taxon>
        <taxon>Agaricaceae</taxon>
        <taxon>Leucocoprinus</taxon>
    </lineage>
</organism>
<comment type="caution">
    <text evidence="3">The sequence shown here is derived from an EMBL/GenBank/DDBJ whole genome shotgun (WGS) entry which is preliminary data.</text>
</comment>
<dbReference type="Proteomes" id="UP000559027">
    <property type="component" value="Unassembled WGS sequence"/>
</dbReference>
<sequence length="710" mass="79885">MSLQSSGKPEQAGGMFHSAHHFTLENPILIEQRIINGGIENPLKELMTHAIHGAEVDSSERDPPPRCHPGTRMSILQEARRFFQDPKSPENIFWLCGSAGVGKSAIVQTLAEGLKDLDDAMNYSFGAAIFFSRPNQRDNPRLVFPTIAYQLAVRYPFYRQYIAAELSDDPMLLDKSVSEQFKRLITQPFADQGLCYESKSLVIMLDGLDECNGEQEQANIISLITQFILRNPNVRLLWLISSRPEPHICDVFSRINVLSLYHRENVPINSNESCKDVERYLRKAFMEIYQRYSDCFSENTRWPTESQFLTLCAAATGLFAFAAAVVRFIGDAEYGNPILQMNGVLSAIEKRSSEQDSLRINPFASLDAVYIRILSSIPEVLLPTTVRILQQLICMPHSRFVDLANFLGLAQHEVYSALRGLHSLLSIPPPYLAHDEKITTYHASFTDFLRDSVRSGQFCIKISAMVEDHVSCSLRILVQTTLGHTDLNNIALSWPAERANLELVRSRLLTHAMKSLAISFFSAPEEVQQQCLSTIIKSLIEINVLEIASVAAPRFFLSFLKGILTFAHSRGSLEYGLTKLTSVDELDRSAIDTGKLAYVHCRDSGPEGFASMGSRGFMLRTISRECWKTSGDGKPFAAYNKATTEILQKASMHKVLGDLDYLRMHTPSMKVIIWGTGEKRVIMLQHELHSNTDLVKQEWLYVVAYPGRTD</sequence>
<protein>
    <recommendedName>
        <fullName evidence="2">NACHT domain-containing protein</fullName>
    </recommendedName>
</protein>
<accession>A0A8H5G3S1</accession>
<reference evidence="3 4" key="1">
    <citation type="journal article" date="2020" name="ISME J.">
        <title>Uncovering the hidden diversity of litter-decomposition mechanisms in mushroom-forming fungi.</title>
        <authorList>
            <person name="Floudas D."/>
            <person name="Bentzer J."/>
            <person name="Ahren D."/>
            <person name="Johansson T."/>
            <person name="Persson P."/>
            <person name="Tunlid A."/>
        </authorList>
    </citation>
    <scope>NUCLEOTIDE SEQUENCE [LARGE SCALE GENOMIC DNA]</scope>
    <source>
        <strain evidence="3 4">CBS 146.42</strain>
    </source>
</reference>
<evidence type="ECO:0000256" key="1">
    <source>
        <dbReference type="ARBA" id="ARBA00022737"/>
    </source>
</evidence>
<dbReference type="InterPro" id="IPR027417">
    <property type="entry name" value="P-loop_NTPase"/>
</dbReference>
<keyword evidence="1" id="KW-0677">Repeat</keyword>
<gene>
    <name evidence="3" type="ORF">D9756_001838</name>
</gene>
<dbReference type="PANTHER" id="PTHR10039">
    <property type="entry name" value="AMELOGENIN"/>
    <property type="match status" value="1"/>
</dbReference>
<dbReference type="PROSITE" id="PS50837">
    <property type="entry name" value="NACHT"/>
    <property type="match status" value="1"/>
</dbReference>
<dbReference type="SUPFAM" id="SSF52540">
    <property type="entry name" value="P-loop containing nucleoside triphosphate hydrolases"/>
    <property type="match status" value="1"/>
</dbReference>
<proteinExistence type="predicted"/>
<dbReference type="Gene3D" id="3.40.50.300">
    <property type="entry name" value="P-loop containing nucleotide triphosphate hydrolases"/>
    <property type="match status" value="1"/>
</dbReference>
<dbReference type="InterPro" id="IPR056884">
    <property type="entry name" value="NPHP3-like_N"/>
</dbReference>
<evidence type="ECO:0000313" key="3">
    <source>
        <dbReference type="EMBL" id="KAF5357859.1"/>
    </source>
</evidence>
<dbReference type="InterPro" id="IPR007111">
    <property type="entry name" value="NACHT_NTPase"/>
</dbReference>
<dbReference type="PANTHER" id="PTHR10039:SF14">
    <property type="entry name" value="NACHT DOMAIN-CONTAINING PROTEIN"/>
    <property type="match status" value="1"/>
</dbReference>